<proteinExistence type="predicted"/>
<dbReference type="Pfam" id="PF07238">
    <property type="entry name" value="PilZ"/>
    <property type="match status" value="1"/>
</dbReference>
<comment type="caution">
    <text evidence="3">The sequence shown here is derived from an EMBL/GenBank/DDBJ whole genome shotgun (WGS) entry which is preliminary data.</text>
</comment>
<reference evidence="3 4" key="1">
    <citation type="journal article" date="2019" name="Int. J. Syst. Evol. Microbiol.">
        <title>The Global Catalogue of Microorganisms (GCM) 10K type strain sequencing project: providing services to taxonomists for standard genome sequencing and annotation.</title>
        <authorList>
            <consortium name="The Broad Institute Genomics Platform"/>
            <consortium name="The Broad Institute Genome Sequencing Center for Infectious Disease"/>
            <person name="Wu L."/>
            <person name="Ma J."/>
        </authorList>
    </citation>
    <scope>NUCLEOTIDE SEQUENCE [LARGE SCALE GENOMIC DNA]</scope>
    <source>
        <strain evidence="3 4">JCM 12389</strain>
    </source>
</reference>
<name>A0ABN1APF7_9BACI</name>
<feature type="domain" description="Type III secretion system flagellar brake protein YcgR PilZN" evidence="2">
    <location>
        <begin position="2"/>
        <end position="91"/>
    </location>
</feature>
<dbReference type="Proteomes" id="UP001500880">
    <property type="component" value="Unassembled WGS sequence"/>
</dbReference>
<dbReference type="InterPro" id="IPR009926">
    <property type="entry name" value="T3SS_YcgR_PilZN"/>
</dbReference>
<sequence length="229" mass="26254">MKVGTVLSLSYIEEGGQSIQSYSSKIIEMDDQECLIQYPVNDDTGRTSFFIEGSSFNVQFVGKDEVVYSFPAKVMKRKKINSIPVLALSIPEEESFTSVQRRNYVRVLVALDVSVHPQRRDVSPFTTTTIDVSGGGLAIRTPDHIKLNKNDQLDVWVVLPFKNQEYQYVHASAKVMRQIKKTSNITVTSLMFDQISAHDREQMIRFCFQKQIDKKRITRNRHNSTRNRG</sequence>
<protein>
    <submittedName>
        <fullName evidence="3">Cyclic di-GMP receptor DgrA</fullName>
    </submittedName>
</protein>
<keyword evidence="3" id="KW-0675">Receptor</keyword>
<dbReference type="Gene3D" id="2.40.10.220">
    <property type="entry name" value="predicted glycosyltransferase like domains"/>
    <property type="match status" value="1"/>
</dbReference>
<evidence type="ECO:0000313" key="3">
    <source>
        <dbReference type="EMBL" id="GAA0481229.1"/>
    </source>
</evidence>
<dbReference type="InterPro" id="IPR009875">
    <property type="entry name" value="PilZ_domain"/>
</dbReference>
<accession>A0ABN1APF7</accession>
<evidence type="ECO:0000313" key="4">
    <source>
        <dbReference type="Proteomes" id="UP001500880"/>
    </source>
</evidence>
<dbReference type="RefSeq" id="WP_343836631.1">
    <property type="nucleotide sequence ID" value="NZ_BAAADO010000001.1"/>
</dbReference>
<dbReference type="Pfam" id="PF12945">
    <property type="entry name" value="PilZNR"/>
    <property type="match status" value="1"/>
</dbReference>
<evidence type="ECO:0000259" key="2">
    <source>
        <dbReference type="Pfam" id="PF12945"/>
    </source>
</evidence>
<evidence type="ECO:0000259" key="1">
    <source>
        <dbReference type="Pfam" id="PF07238"/>
    </source>
</evidence>
<dbReference type="EMBL" id="BAAADO010000001">
    <property type="protein sequence ID" value="GAA0481229.1"/>
    <property type="molecule type" value="Genomic_DNA"/>
</dbReference>
<dbReference type="SUPFAM" id="SSF141371">
    <property type="entry name" value="PilZ domain-like"/>
    <property type="match status" value="1"/>
</dbReference>
<organism evidence="3 4">
    <name type="scientific">Salinibacillus aidingensis</name>
    <dbReference type="NCBI Taxonomy" id="237684"/>
    <lineage>
        <taxon>Bacteria</taxon>
        <taxon>Bacillati</taxon>
        <taxon>Bacillota</taxon>
        <taxon>Bacilli</taxon>
        <taxon>Bacillales</taxon>
        <taxon>Bacillaceae</taxon>
        <taxon>Salinibacillus</taxon>
    </lineage>
</organism>
<keyword evidence="4" id="KW-1185">Reference proteome</keyword>
<feature type="domain" description="PilZ" evidence="1">
    <location>
        <begin position="100"/>
        <end position="209"/>
    </location>
</feature>
<gene>
    <name evidence="3" type="primary">dgrA</name>
    <name evidence="3" type="ORF">GCM10008986_02360</name>
</gene>